<dbReference type="HOGENOM" id="CLU_2968607_0_0_2"/>
<accession>A3DLM4</accession>
<dbReference type="RefSeq" id="WP_011838725.1">
    <property type="nucleotide sequence ID" value="NC_009033.1"/>
</dbReference>
<dbReference type="GO" id="GO:0008168">
    <property type="term" value="F:methyltransferase activity"/>
    <property type="evidence" value="ECO:0007669"/>
    <property type="project" value="InterPro"/>
</dbReference>
<protein>
    <submittedName>
        <fullName evidence="2">Fmu protein</fullName>
    </submittedName>
</protein>
<dbReference type="eggNOG" id="arCOG00974">
    <property type="taxonomic scope" value="Archaea"/>
</dbReference>
<feature type="domain" description="SAM-dependent MTase RsmB/NOP-type" evidence="1">
    <location>
        <begin position="1"/>
        <end position="58"/>
    </location>
</feature>
<organism evidence="2 3">
    <name type="scientific">Staphylothermus marinus (strain ATCC 43588 / DSM 3639 / JCM 9404 / F1)</name>
    <dbReference type="NCBI Taxonomy" id="399550"/>
    <lineage>
        <taxon>Archaea</taxon>
        <taxon>Thermoproteota</taxon>
        <taxon>Thermoprotei</taxon>
        <taxon>Desulfurococcales</taxon>
        <taxon>Desulfurococcaceae</taxon>
        <taxon>Staphylothermus</taxon>
    </lineage>
</organism>
<reference evidence="3" key="1">
    <citation type="journal article" date="2009" name="BMC Genomics">
        <title>The complete genome sequence of Staphylothermus marinus reveals differences in sulfur metabolism among heterotrophic Crenarchaeota.</title>
        <authorList>
            <person name="Anderson I.J."/>
            <person name="Dharmarajan L."/>
            <person name="Rodriguez J."/>
            <person name="Hooper S."/>
            <person name="Porat I."/>
            <person name="Ulrich L.E."/>
            <person name="Elkins J.G."/>
            <person name="Mavromatis K."/>
            <person name="Sun H."/>
            <person name="Land M."/>
            <person name="Lapidus A."/>
            <person name="Lucas S."/>
            <person name="Barry K."/>
            <person name="Huber H."/>
            <person name="Zhulin I.B."/>
            <person name="Whitman W.B."/>
            <person name="Mukhopadhyay B."/>
            <person name="Woese C."/>
            <person name="Bristow J."/>
            <person name="Kyrpides N."/>
        </authorList>
    </citation>
    <scope>NUCLEOTIDE SEQUENCE [LARGE SCALE GENOMIC DNA]</scope>
    <source>
        <strain evidence="3">ATCC 43588 / DSM 3639 / JCM 9404 / F1</strain>
    </source>
</reference>
<gene>
    <name evidence="2" type="ordered locus">Smar_0423</name>
</gene>
<dbReference type="SUPFAM" id="SSF53335">
    <property type="entry name" value="S-adenosyl-L-methionine-dependent methyltransferases"/>
    <property type="match status" value="1"/>
</dbReference>
<dbReference type="PROSITE" id="PS51686">
    <property type="entry name" value="SAM_MT_RSMB_NOP"/>
    <property type="match status" value="1"/>
</dbReference>
<dbReference type="STRING" id="399550.Smar_0423"/>
<sequence length="58" mass="6893">MPWEGEYIIRDFLEKHRDAELIPLNKPFKQSPILPGTMRAWPHIHGTIGFYYALLKKK</sequence>
<dbReference type="KEGG" id="smr:Smar_0423"/>
<dbReference type="GeneID" id="41582792"/>
<dbReference type="InterPro" id="IPR029063">
    <property type="entry name" value="SAM-dependent_MTases_sf"/>
</dbReference>
<dbReference type="Proteomes" id="UP000000254">
    <property type="component" value="Chromosome"/>
</dbReference>
<evidence type="ECO:0000259" key="1">
    <source>
        <dbReference type="PROSITE" id="PS51686"/>
    </source>
</evidence>
<evidence type="ECO:0000313" key="2">
    <source>
        <dbReference type="EMBL" id="ABN69534.1"/>
    </source>
</evidence>
<dbReference type="InterPro" id="IPR001678">
    <property type="entry name" value="MeTrfase_RsmB-F_NOP2_dom"/>
</dbReference>
<dbReference type="AlphaFoldDB" id="A3DLM4"/>
<proteinExistence type="predicted"/>
<dbReference type="Gene3D" id="3.40.50.150">
    <property type="entry name" value="Vaccinia Virus protein VP39"/>
    <property type="match status" value="1"/>
</dbReference>
<name>A3DLM4_STAMF</name>
<reference evidence="2 3" key="2">
    <citation type="journal article" date="2009" name="Stand. Genomic Sci.">
        <title>Complete genome sequence of Staphylothermus marinus Stetter and Fiala 1986 type strain F1.</title>
        <authorList>
            <person name="Anderson I.J."/>
            <person name="Sun H."/>
            <person name="Lapidus A."/>
            <person name="Copeland A."/>
            <person name="Glavina Del Rio T."/>
            <person name="Tice H."/>
            <person name="Dalin E."/>
            <person name="Lucas S."/>
            <person name="Barry K."/>
            <person name="Land M."/>
            <person name="Richardson P."/>
            <person name="Huber H."/>
            <person name="Kyrpides N.C."/>
        </authorList>
    </citation>
    <scope>NUCLEOTIDE SEQUENCE [LARGE SCALE GENOMIC DNA]</scope>
    <source>
        <strain evidence="3">ATCC 43588 / DSM 3639 / JCM 9404 / F1</strain>
    </source>
</reference>
<evidence type="ECO:0000313" key="3">
    <source>
        <dbReference type="Proteomes" id="UP000000254"/>
    </source>
</evidence>
<keyword evidence="3" id="KW-1185">Reference proteome</keyword>
<dbReference type="EMBL" id="CP000575">
    <property type="protein sequence ID" value="ABN69534.1"/>
    <property type="molecule type" value="Genomic_DNA"/>
</dbReference>